<dbReference type="OrthoDB" id="10426012at2759"/>
<dbReference type="EMBL" id="NIRI02000042">
    <property type="protein sequence ID" value="KAG5448271.1"/>
    <property type="molecule type" value="Genomic_DNA"/>
</dbReference>
<evidence type="ECO:0000313" key="1">
    <source>
        <dbReference type="EMBL" id="KAG5448271.1"/>
    </source>
</evidence>
<dbReference type="Proteomes" id="UP000286415">
    <property type="component" value="Unassembled WGS sequence"/>
</dbReference>
<comment type="caution">
    <text evidence="1">The sequence shown here is derived from an EMBL/GenBank/DDBJ whole genome shotgun (WGS) entry which is preliminary data.</text>
</comment>
<evidence type="ECO:0000313" key="2">
    <source>
        <dbReference type="Proteomes" id="UP000286415"/>
    </source>
</evidence>
<protein>
    <submittedName>
        <fullName evidence="1">Uncharacterized protein</fullName>
    </submittedName>
</protein>
<reference evidence="1 2" key="2">
    <citation type="journal article" date="2021" name="Genomics">
        <title>High-quality reference genome for Clonorchis sinensis.</title>
        <authorList>
            <person name="Young N.D."/>
            <person name="Stroehlein A.J."/>
            <person name="Kinkar L."/>
            <person name="Wang T."/>
            <person name="Sohn W.M."/>
            <person name="Chang B.C.H."/>
            <person name="Kaur P."/>
            <person name="Weisz D."/>
            <person name="Dudchenko O."/>
            <person name="Aiden E.L."/>
            <person name="Korhonen P.K."/>
            <person name="Gasser R.B."/>
        </authorList>
    </citation>
    <scope>NUCLEOTIDE SEQUENCE [LARGE SCALE GENOMIC DNA]</scope>
    <source>
        <strain evidence="1">Cs-k2</strain>
    </source>
</reference>
<accession>A0A8T1MHS6</accession>
<organism evidence="1 2">
    <name type="scientific">Clonorchis sinensis</name>
    <name type="common">Chinese liver fluke</name>
    <dbReference type="NCBI Taxonomy" id="79923"/>
    <lineage>
        <taxon>Eukaryota</taxon>
        <taxon>Metazoa</taxon>
        <taxon>Spiralia</taxon>
        <taxon>Lophotrochozoa</taxon>
        <taxon>Platyhelminthes</taxon>
        <taxon>Trematoda</taxon>
        <taxon>Digenea</taxon>
        <taxon>Opisthorchiida</taxon>
        <taxon>Opisthorchiata</taxon>
        <taxon>Opisthorchiidae</taxon>
        <taxon>Clonorchis</taxon>
    </lineage>
</organism>
<keyword evidence="2" id="KW-1185">Reference proteome</keyword>
<reference evidence="1 2" key="1">
    <citation type="journal article" date="2018" name="Biotechnol. Adv.">
        <title>Improved genomic resources and new bioinformatic workflow for the carcinogenic parasite Clonorchis sinensis: Biotechnological implications.</title>
        <authorList>
            <person name="Wang D."/>
            <person name="Korhonen P.K."/>
            <person name="Gasser R.B."/>
            <person name="Young N.D."/>
        </authorList>
    </citation>
    <scope>NUCLEOTIDE SEQUENCE [LARGE SCALE GENOMIC DNA]</scope>
    <source>
        <strain evidence="1">Cs-k2</strain>
    </source>
</reference>
<gene>
    <name evidence="1" type="ORF">CSKR_112114</name>
</gene>
<name>A0A8T1MHS6_CLOSI</name>
<proteinExistence type="predicted"/>
<sequence>MEDFDEPSGEPHYEEIGDNAIYAVAAVTGYKKIDYAQAYAKKERKTITVIETTTYFQRRIEHDRLYRERLRRRLEMRLKKSIEHAKMGRHVYNTSVLVHKSSQQPYIAVRVQVIMHSPNGNTSKLLRRKRAIKPITVEEQNANYFNVMMCPGLYISFAVLEYELWKLDILTEGVATSPTAHAGHNLSPLSTMTKSIQAALCSHRWTTTDVVKMAGRKLIMKVLC</sequence>
<dbReference type="AlphaFoldDB" id="A0A8T1MHS6"/>